<proteinExistence type="predicted"/>
<sequence length="281" mass="32998">PSLDLPNLFNLSDDDEDNTDYDIIAKNNENALNAKNDNVEDNEDPDEGTSKDNQYQLNKAFCKVQALKKEVELKKEDSTNEMKTDSICENITENETLGQYINEKYNEINNDTKKDDHDKEIKKVANESINFLKNLMKNQKAYNKIKNSFREKVFTIDICLDICIINSTFLLTIETSKIVNTRTVNFVKTYAILMNCIHYHNQISNTHELKNSIDIELYPLTILLITNNLNNKYIKPEINVLYILTSSEKKHNYEKYRKTFLFDMENFAFLKKYNILKRKKE</sequence>
<organism evidence="2 3">
    <name type="scientific">Plasmodium ovale curtisi</name>
    <dbReference type="NCBI Taxonomy" id="864141"/>
    <lineage>
        <taxon>Eukaryota</taxon>
        <taxon>Sar</taxon>
        <taxon>Alveolata</taxon>
        <taxon>Apicomplexa</taxon>
        <taxon>Aconoidasida</taxon>
        <taxon>Haemosporida</taxon>
        <taxon>Plasmodiidae</taxon>
        <taxon>Plasmodium</taxon>
        <taxon>Plasmodium (Plasmodium)</taxon>
    </lineage>
</organism>
<evidence type="ECO:0000313" key="3">
    <source>
        <dbReference type="Proteomes" id="UP000078560"/>
    </source>
</evidence>
<dbReference type="AlphaFoldDB" id="A0A1A8W9H5"/>
<name>A0A1A8W9H5_PLAOA</name>
<accession>A0A1A8W9H5</accession>
<gene>
    <name evidence="2" type="ORF">POVCU2_0056470</name>
</gene>
<feature type="non-terminal residue" evidence="2">
    <location>
        <position position="1"/>
    </location>
</feature>
<feature type="region of interest" description="Disordered" evidence="1">
    <location>
        <begin position="28"/>
        <end position="55"/>
    </location>
</feature>
<evidence type="ECO:0000256" key="1">
    <source>
        <dbReference type="SAM" id="MobiDB-lite"/>
    </source>
</evidence>
<protein>
    <submittedName>
        <fullName evidence="2">Uncharacterized protein</fullName>
    </submittedName>
</protein>
<reference evidence="3" key="1">
    <citation type="submission" date="2016-05" db="EMBL/GenBank/DDBJ databases">
        <authorList>
            <person name="Naeem Raeece"/>
        </authorList>
    </citation>
    <scope>NUCLEOTIDE SEQUENCE [LARGE SCALE GENOMIC DNA]</scope>
</reference>
<dbReference type="EMBL" id="FLQU01000781">
    <property type="protein sequence ID" value="SBS89675.1"/>
    <property type="molecule type" value="Genomic_DNA"/>
</dbReference>
<evidence type="ECO:0000313" key="2">
    <source>
        <dbReference type="EMBL" id="SBS89675.1"/>
    </source>
</evidence>
<dbReference type="Proteomes" id="UP000078560">
    <property type="component" value="Unassembled WGS sequence"/>
</dbReference>